<dbReference type="PANTHER" id="PTHR10050">
    <property type="entry name" value="DOLICHYL-PHOSPHATE-MANNOSE--PROTEIN MANNOSYLTRANSFERASE"/>
    <property type="match status" value="1"/>
</dbReference>
<feature type="transmembrane region" description="Helical" evidence="15">
    <location>
        <begin position="661"/>
        <end position="680"/>
    </location>
</feature>
<dbReference type="UniPathway" id="UPA00378"/>
<dbReference type="Pfam" id="PF02366">
    <property type="entry name" value="PMT"/>
    <property type="match status" value="1"/>
</dbReference>
<evidence type="ECO:0000256" key="7">
    <source>
        <dbReference type="ARBA" id="ARBA00022692"/>
    </source>
</evidence>
<dbReference type="InterPro" id="IPR032421">
    <property type="entry name" value="PMT_4TMC"/>
</dbReference>
<feature type="transmembrane region" description="Helical" evidence="15">
    <location>
        <begin position="184"/>
        <end position="204"/>
    </location>
</feature>
<dbReference type="OrthoDB" id="292747at2759"/>
<evidence type="ECO:0000256" key="8">
    <source>
        <dbReference type="ARBA" id="ARBA00022737"/>
    </source>
</evidence>
<evidence type="ECO:0000256" key="15">
    <source>
        <dbReference type="RuleBase" id="RU367007"/>
    </source>
</evidence>
<evidence type="ECO:0000256" key="4">
    <source>
        <dbReference type="ARBA" id="ARBA00012839"/>
    </source>
</evidence>
<feature type="transmembrane region" description="Helical" evidence="15">
    <location>
        <begin position="589"/>
        <end position="615"/>
    </location>
</feature>
<proteinExistence type="inferred from homology"/>
<feature type="transmembrane region" description="Helical" evidence="15">
    <location>
        <begin position="127"/>
        <end position="146"/>
    </location>
</feature>
<evidence type="ECO:0000256" key="6">
    <source>
        <dbReference type="ARBA" id="ARBA00022679"/>
    </source>
</evidence>
<protein>
    <recommendedName>
        <fullName evidence="4 15">Dolichyl-phosphate-mannose--protein mannosyltransferase</fullName>
        <ecNumber evidence="4 15">2.4.1.109</ecNumber>
    </recommendedName>
</protein>
<dbReference type="Gene3D" id="2.80.10.50">
    <property type="match status" value="1"/>
</dbReference>
<evidence type="ECO:0000256" key="10">
    <source>
        <dbReference type="ARBA" id="ARBA00022989"/>
    </source>
</evidence>
<dbReference type="EC" id="2.4.1.109" evidence="4 15"/>
<feature type="transmembrane region" description="Helical" evidence="15">
    <location>
        <begin position="40"/>
        <end position="58"/>
    </location>
</feature>
<evidence type="ECO:0000256" key="11">
    <source>
        <dbReference type="ARBA" id="ARBA00023136"/>
    </source>
</evidence>
<accession>A0A1L0D5K7</accession>
<evidence type="ECO:0000256" key="12">
    <source>
        <dbReference type="ARBA" id="ARBA00023180"/>
    </source>
</evidence>
<feature type="transmembrane region" description="Helical" evidence="15">
    <location>
        <begin position="158"/>
        <end position="178"/>
    </location>
</feature>
<name>A0A1L0D5K7_9ASCO</name>
<evidence type="ECO:0000256" key="3">
    <source>
        <dbReference type="ARBA" id="ARBA00007222"/>
    </source>
</evidence>
<dbReference type="STRING" id="45354.A0A1L0D5K7"/>
<evidence type="ECO:0000256" key="1">
    <source>
        <dbReference type="ARBA" id="ARBA00004477"/>
    </source>
</evidence>
<organism evidence="17 18">
    <name type="scientific">Sungouiella intermedia</name>
    <dbReference type="NCBI Taxonomy" id="45354"/>
    <lineage>
        <taxon>Eukaryota</taxon>
        <taxon>Fungi</taxon>
        <taxon>Dikarya</taxon>
        <taxon>Ascomycota</taxon>
        <taxon>Saccharomycotina</taxon>
        <taxon>Pichiomycetes</taxon>
        <taxon>Metschnikowiaceae</taxon>
        <taxon>Sungouiella</taxon>
    </lineage>
</organism>
<dbReference type="AlphaFoldDB" id="A0A1L0D5K7"/>
<sequence>MAYQEKPSGLPPGYKSGGLRAYFSTTISPSLQSQSKLRDVDQFFLFGLGGLAFLTRFYKLPEPPKVVFDEVHFGGYVKNYFDGEFFVDVHPPLAKLIYYWIAVLFKWNGEFDFNKIGDVYDVSVPFLAMRSFSAFCGALTVLLTYLTLRTSACRPSTALFGAVLLLVENSLATQSRFIFLDAPLIFFTALVTLLFGKFQLAVPFSGKWYRYLLATGLALGLTISTKLPGFFTLAWVGVWSLYRIWCYVGDLDVTYFQLFGHIVFRVIGLFLVPVTVYCGIFATHFRLLPNNGPGSGFVSPQFRAGFVDSDMIRNTAVDVSYGSTITVKHHRLDMYLHSHKYVYKTGTKQQQVTMYGFADDNNSKWVIETTGVNYDRKFDTKFRAIKDGDSVKLYHKLTKKYLRASDVRPPNSEHDYSNEVSCHGNRTDTAESNYEWRVRIIGKKPHAENQLPLRKLRATESVFQLVHKGTNCVLMGHGTHLPGWAFHQNQVLCVNDPTIANTLWYIENNNHIIIDNDNATYPRVKLPELLLFRKILEYHHSMWRTNNGFVKEHPYQSIPFSWLFDIRGINYFSNGHGNEKLTDEDGSHIYFLGNVVIYFTGVFVILLFAAKFALYFLWHLNPFKIPNEQFSETKFYFISLQYVTGWFFNFFPYLQMSRLLFAHHYLPSVFFMILVIAQFMEYQSTLRPITANALMVIIGGASIFFFVKFSPLVYGLHWTVSQCQQAKWFPTWDFDCMAYSH</sequence>
<evidence type="ECO:0000313" key="17">
    <source>
        <dbReference type="EMBL" id="SGZ51780.1"/>
    </source>
</evidence>
<evidence type="ECO:0000256" key="14">
    <source>
        <dbReference type="ARBA" id="ARBA00045102"/>
    </source>
</evidence>
<dbReference type="PANTHER" id="PTHR10050:SF50">
    <property type="entry name" value="DOLICHYL-PHOSPHATE-MANNOSE--PROTEIN MANNOSYLTRANSFERASE 1-RELATED"/>
    <property type="match status" value="1"/>
</dbReference>
<evidence type="ECO:0000256" key="13">
    <source>
        <dbReference type="ARBA" id="ARBA00045085"/>
    </source>
</evidence>
<dbReference type="SMART" id="SM00472">
    <property type="entry name" value="MIR"/>
    <property type="match status" value="3"/>
</dbReference>
<keyword evidence="5 15" id="KW-0328">Glycosyltransferase</keyword>
<comment type="catalytic activity">
    <reaction evidence="13 15">
        <text>a di-trans,poly-cis-dolichyl beta-D-mannosyl phosphate + L-threonyl-[protein] = 3-O-(alpha-D-mannosyl)-L-threonyl-[protein] + a di-trans,poly-cis-dolichyl phosphate + H(+)</text>
        <dbReference type="Rhea" id="RHEA:53396"/>
        <dbReference type="Rhea" id="RHEA-COMP:11060"/>
        <dbReference type="Rhea" id="RHEA-COMP:13547"/>
        <dbReference type="Rhea" id="RHEA-COMP:19498"/>
        <dbReference type="Rhea" id="RHEA-COMP:19501"/>
        <dbReference type="ChEBI" id="CHEBI:15378"/>
        <dbReference type="ChEBI" id="CHEBI:30013"/>
        <dbReference type="ChEBI" id="CHEBI:57683"/>
        <dbReference type="ChEBI" id="CHEBI:58211"/>
        <dbReference type="ChEBI" id="CHEBI:137323"/>
        <dbReference type="EC" id="2.4.1.109"/>
    </reaction>
</comment>
<keyword evidence="18" id="KW-1185">Reference proteome</keyword>
<dbReference type="SUPFAM" id="SSF82109">
    <property type="entry name" value="MIR domain"/>
    <property type="match status" value="1"/>
</dbReference>
<dbReference type="GO" id="GO:0004169">
    <property type="term" value="F:dolichyl-phosphate-mannose-protein mannosyltransferase activity"/>
    <property type="evidence" value="ECO:0007669"/>
    <property type="project" value="UniProtKB-UniRule"/>
</dbReference>
<comment type="function">
    <text evidence="15">Transfers mannose from Dol-P-mannose to Ser or Thr residues on proteins.</text>
</comment>
<comment type="pathway">
    <text evidence="2 15">Protein modification; protein glycosylation.</text>
</comment>
<keyword evidence="12" id="KW-0325">Glycoprotein</keyword>
<dbReference type="GO" id="GO:0005789">
    <property type="term" value="C:endoplasmic reticulum membrane"/>
    <property type="evidence" value="ECO:0007669"/>
    <property type="project" value="UniProtKB-SubCell"/>
</dbReference>
<evidence type="ECO:0000259" key="16">
    <source>
        <dbReference type="PROSITE" id="PS50919"/>
    </source>
</evidence>
<dbReference type="Pfam" id="PF02815">
    <property type="entry name" value="MIR"/>
    <property type="match status" value="1"/>
</dbReference>
<dbReference type="EMBL" id="LT635758">
    <property type="protein sequence ID" value="SGZ51780.1"/>
    <property type="molecule type" value="Genomic_DNA"/>
</dbReference>
<evidence type="ECO:0000256" key="5">
    <source>
        <dbReference type="ARBA" id="ARBA00022676"/>
    </source>
</evidence>
<reference evidence="17 18" key="1">
    <citation type="submission" date="2016-10" db="EMBL/GenBank/DDBJ databases">
        <authorList>
            <person name="de Groot N.N."/>
        </authorList>
    </citation>
    <scope>NUCLEOTIDE SEQUENCE [LARGE SCALE GENOMIC DNA]</scope>
    <source>
        <strain evidence="17 18">CBS 141442</strain>
    </source>
</reference>
<dbReference type="InterPro" id="IPR003342">
    <property type="entry name" value="ArnT-like_N"/>
</dbReference>
<feature type="transmembrane region" description="Helical" evidence="15">
    <location>
        <begin position="262"/>
        <end position="282"/>
    </location>
</feature>
<keyword evidence="11 15" id="KW-0472">Membrane</keyword>
<feature type="transmembrane region" description="Helical" evidence="15">
    <location>
        <begin position="211"/>
        <end position="242"/>
    </location>
</feature>
<keyword evidence="9 15" id="KW-0256">Endoplasmic reticulum</keyword>
<comment type="subcellular location">
    <subcellularLocation>
        <location evidence="1 15">Endoplasmic reticulum membrane</location>
        <topology evidence="1 15">Multi-pass membrane protein</topology>
    </subcellularLocation>
</comment>
<dbReference type="InterPro" id="IPR036300">
    <property type="entry name" value="MIR_dom_sf"/>
</dbReference>
<dbReference type="InterPro" id="IPR027005">
    <property type="entry name" value="PMT-like"/>
</dbReference>
<feature type="transmembrane region" description="Helical" evidence="15">
    <location>
        <begin position="635"/>
        <end position="654"/>
    </location>
</feature>
<feature type="domain" description="MIR" evidence="16">
    <location>
        <begin position="382"/>
        <end position="441"/>
    </location>
</feature>
<feature type="transmembrane region" description="Helical" evidence="15">
    <location>
        <begin position="686"/>
        <end position="707"/>
    </location>
</feature>
<keyword evidence="6 15" id="KW-0808">Transferase</keyword>
<evidence type="ECO:0000256" key="2">
    <source>
        <dbReference type="ARBA" id="ARBA00004922"/>
    </source>
</evidence>
<dbReference type="Pfam" id="PF16192">
    <property type="entry name" value="PMT_4TMC"/>
    <property type="match status" value="1"/>
</dbReference>
<feature type="domain" description="MIR" evidence="16">
    <location>
        <begin position="316"/>
        <end position="370"/>
    </location>
</feature>
<feature type="domain" description="MIR" evidence="16">
    <location>
        <begin position="453"/>
        <end position="509"/>
    </location>
</feature>
<comment type="similarity">
    <text evidence="3 15">Belongs to the glycosyltransferase 39 family.</text>
</comment>
<dbReference type="InterPro" id="IPR016093">
    <property type="entry name" value="MIR_motif"/>
</dbReference>
<keyword evidence="7 15" id="KW-0812">Transmembrane</keyword>
<keyword evidence="8" id="KW-0677">Repeat</keyword>
<dbReference type="CDD" id="cd23286">
    <property type="entry name" value="beta-trefoil_MIR_PMT7-like"/>
    <property type="match status" value="1"/>
</dbReference>
<gene>
    <name evidence="17" type="ORF">SAMEA4029010_CIC11G00000002489</name>
</gene>
<evidence type="ECO:0000256" key="9">
    <source>
        <dbReference type="ARBA" id="ARBA00022824"/>
    </source>
</evidence>
<evidence type="ECO:0000313" key="18">
    <source>
        <dbReference type="Proteomes" id="UP000182334"/>
    </source>
</evidence>
<dbReference type="PROSITE" id="PS50919">
    <property type="entry name" value="MIR"/>
    <property type="match status" value="3"/>
</dbReference>
<keyword evidence="10 15" id="KW-1133">Transmembrane helix</keyword>
<comment type="catalytic activity">
    <reaction evidence="14 15">
        <text>a di-trans,poly-cis-dolichyl beta-D-mannosyl phosphate + L-seryl-[protein] = 3-O-(alpha-D-mannosyl)-L-seryl-[protein] + a di-trans,poly-cis-dolichyl phosphate + H(+)</text>
        <dbReference type="Rhea" id="RHEA:17377"/>
        <dbReference type="Rhea" id="RHEA-COMP:9863"/>
        <dbReference type="Rhea" id="RHEA-COMP:13546"/>
        <dbReference type="Rhea" id="RHEA-COMP:19498"/>
        <dbReference type="Rhea" id="RHEA-COMP:19501"/>
        <dbReference type="ChEBI" id="CHEBI:15378"/>
        <dbReference type="ChEBI" id="CHEBI:29999"/>
        <dbReference type="ChEBI" id="CHEBI:57683"/>
        <dbReference type="ChEBI" id="CHEBI:58211"/>
        <dbReference type="ChEBI" id="CHEBI:137321"/>
        <dbReference type="EC" id="2.4.1.109"/>
    </reaction>
</comment>
<dbReference type="Proteomes" id="UP000182334">
    <property type="component" value="Chromosome III"/>
</dbReference>